<proteinExistence type="predicted"/>
<keyword evidence="3" id="KW-1185">Reference proteome</keyword>
<dbReference type="OrthoDB" id="9986793at2759"/>
<comment type="caution">
    <text evidence="2">The sequence shown here is derived from an EMBL/GenBank/DDBJ whole genome shotgun (WGS) entry which is preliminary data.</text>
</comment>
<evidence type="ECO:0000256" key="1">
    <source>
        <dbReference type="SAM" id="MobiDB-lite"/>
    </source>
</evidence>
<feature type="compositionally biased region" description="Polar residues" evidence="1">
    <location>
        <begin position="9"/>
        <end position="22"/>
    </location>
</feature>
<feature type="region of interest" description="Disordered" evidence="1">
    <location>
        <begin position="1"/>
        <end position="25"/>
    </location>
</feature>
<sequence length="208" mass="23858">MELQPFLSRGNNNSDSSHSPSRPGNLIATEDYLNDNFIKSPPVNHSLQRNGVSPVDEGFHTDRFNRLAKILKDEWEVISQQMIQDSINYWMSRVHKNAAVILRVLRKITSPDMLAAEWSCDHWLKSLLYFIPKLTAAVRGVLILAITLHKRNTWDNLKQHTIEFVALCFTDPEAERRLYRKIKQLSVVSLLASVALLLLDLLDLRGLD</sequence>
<gene>
    <name evidence="2" type="ORF">BV898_19217</name>
</gene>
<dbReference type="AlphaFoldDB" id="A0A9X6NL20"/>
<reference evidence="3" key="1">
    <citation type="submission" date="2017-01" db="EMBL/GenBank/DDBJ databases">
        <title>Comparative genomics of anhydrobiosis in the tardigrade Hypsibius dujardini.</title>
        <authorList>
            <person name="Yoshida Y."/>
            <person name="Koutsovoulos G."/>
            <person name="Laetsch D."/>
            <person name="Stevens L."/>
            <person name="Kumar S."/>
            <person name="Horikawa D."/>
            <person name="Ishino K."/>
            <person name="Komine S."/>
            <person name="Tomita M."/>
            <person name="Blaxter M."/>
            <person name="Arakawa K."/>
        </authorList>
    </citation>
    <scope>NUCLEOTIDE SEQUENCE [LARGE SCALE GENOMIC DNA]</scope>
    <source>
        <strain evidence="3">Z151</strain>
    </source>
</reference>
<evidence type="ECO:0000313" key="2">
    <source>
        <dbReference type="EMBL" id="OWA54823.1"/>
    </source>
</evidence>
<dbReference type="EMBL" id="MTYJ01000466">
    <property type="protein sequence ID" value="OWA54823.1"/>
    <property type="molecule type" value="Genomic_DNA"/>
</dbReference>
<organism evidence="2 3">
    <name type="scientific">Hypsibius exemplaris</name>
    <name type="common">Freshwater tardigrade</name>
    <dbReference type="NCBI Taxonomy" id="2072580"/>
    <lineage>
        <taxon>Eukaryota</taxon>
        <taxon>Metazoa</taxon>
        <taxon>Ecdysozoa</taxon>
        <taxon>Tardigrada</taxon>
        <taxon>Eutardigrada</taxon>
        <taxon>Parachela</taxon>
        <taxon>Hypsibioidea</taxon>
        <taxon>Hypsibiidae</taxon>
        <taxon>Hypsibius</taxon>
    </lineage>
</organism>
<protein>
    <submittedName>
        <fullName evidence="2">Uncharacterized protein</fullName>
    </submittedName>
</protein>
<dbReference type="Proteomes" id="UP000192578">
    <property type="component" value="Unassembled WGS sequence"/>
</dbReference>
<evidence type="ECO:0000313" key="3">
    <source>
        <dbReference type="Proteomes" id="UP000192578"/>
    </source>
</evidence>
<name>A0A9X6NL20_HYPEX</name>
<accession>A0A9X6NL20</accession>